<accession>A0A147HYV4</accession>
<protein>
    <submittedName>
        <fullName evidence="1">Uncharacterized protein</fullName>
    </submittedName>
</protein>
<dbReference type="AlphaFoldDB" id="A0A147HYV4"/>
<organism evidence="1 2">
    <name type="scientific">Sphingomonas sanguinis</name>
    <dbReference type="NCBI Taxonomy" id="33051"/>
    <lineage>
        <taxon>Bacteria</taxon>
        <taxon>Pseudomonadati</taxon>
        <taxon>Pseudomonadota</taxon>
        <taxon>Alphaproteobacteria</taxon>
        <taxon>Sphingomonadales</taxon>
        <taxon>Sphingomonadaceae</taxon>
        <taxon>Sphingomonas</taxon>
    </lineage>
</organism>
<dbReference type="EMBL" id="LDTD01000056">
    <property type="protein sequence ID" value="KTT70180.1"/>
    <property type="molecule type" value="Genomic_DNA"/>
</dbReference>
<sequence length="63" mass="7265">MRIEYEPLRSETRTVKAFEANYLPLPLRGIQLMQRIVFVAFSGQVLRDPMINQSGDDRSQNAP</sequence>
<proteinExistence type="predicted"/>
<evidence type="ECO:0000313" key="2">
    <source>
        <dbReference type="Proteomes" id="UP000072867"/>
    </source>
</evidence>
<name>A0A147HYV4_9SPHN</name>
<gene>
    <name evidence="1" type="ORF">NS319_08550</name>
</gene>
<reference evidence="1 2" key="1">
    <citation type="journal article" date="2016" name="Front. Microbiol.">
        <title>Genomic Resource of Rice Seed Associated Bacteria.</title>
        <authorList>
            <person name="Midha S."/>
            <person name="Bansal K."/>
            <person name="Sharma S."/>
            <person name="Kumar N."/>
            <person name="Patil P.P."/>
            <person name="Chaudhry V."/>
            <person name="Patil P.B."/>
        </authorList>
    </citation>
    <scope>NUCLEOTIDE SEQUENCE [LARGE SCALE GENOMIC DNA]</scope>
    <source>
        <strain evidence="1 2">NS319</strain>
    </source>
</reference>
<evidence type="ECO:0000313" key="1">
    <source>
        <dbReference type="EMBL" id="KTT70180.1"/>
    </source>
</evidence>
<comment type="caution">
    <text evidence="1">The sequence shown here is derived from an EMBL/GenBank/DDBJ whole genome shotgun (WGS) entry which is preliminary data.</text>
</comment>
<dbReference type="Proteomes" id="UP000072867">
    <property type="component" value="Unassembled WGS sequence"/>
</dbReference>
<dbReference type="PATRIC" id="fig|33051.3.peg.2846"/>